<feature type="compositionally biased region" description="Basic and acidic residues" evidence="1">
    <location>
        <begin position="14"/>
        <end position="34"/>
    </location>
</feature>
<gene>
    <name evidence="2" type="ORF">AAFF_G00153100</name>
</gene>
<evidence type="ECO:0000313" key="2">
    <source>
        <dbReference type="EMBL" id="KAJ8351078.1"/>
    </source>
</evidence>
<reference evidence="2" key="1">
    <citation type="journal article" date="2023" name="Science">
        <title>Genome structures resolve the early diversification of teleost fishes.</title>
        <authorList>
            <person name="Parey E."/>
            <person name="Louis A."/>
            <person name="Montfort J."/>
            <person name="Bouchez O."/>
            <person name="Roques C."/>
            <person name="Iampietro C."/>
            <person name="Lluch J."/>
            <person name="Castinel A."/>
            <person name="Donnadieu C."/>
            <person name="Desvignes T."/>
            <person name="Floi Bucao C."/>
            <person name="Jouanno E."/>
            <person name="Wen M."/>
            <person name="Mejri S."/>
            <person name="Dirks R."/>
            <person name="Jansen H."/>
            <person name="Henkel C."/>
            <person name="Chen W.J."/>
            <person name="Zahm M."/>
            <person name="Cabau C."/>
            <person name="Klopp C."/>
            <person name="Thompson A.W."/>
            <person name="Robinson-Rechavi M."/>
            <person name="Braasch I."/>
            <person name="Lecointre G."/>
            <person name="Bobe J."/>
            <person name="Postlethwait J.H."/>
            <person name="Berthelot C."/>
            <person name="Roest Crollius H."/>
            <person name="Guiguen Y."/>
        </authorList>
    </citation>
    <scope>NUCLEOTIDE SEQUENCE</scope>
    <source>
        <strain evidence="2">NC1722</strain>
    </source>
</reference>
<organism evidence="2 3">
    <name type="scientific">Aldrovandia affinis</name>
    <dbReference type="NCBI Taxonomy" id="143900"/>
    <lineage>
        <taxon>Eukaryota</taxon>
        <taxon>Metazoa</taxon>
        <taxon>Chordata</taxon>
        <taxon>Craniata</taxon>
        <taxon>Vertebrata</taxon>
        <taxon>Euteleostomi</taxon>
        <taxon>Actinopterygii</taxon>
        <taxon>Neopterygii</taxon>
        <taxon>Teleostei</taxon>
        <taxon>Notacanthiformes</taxon>
        <taxon>Halosauridae</taxon>
        <taxon>Aldrovandia</taxon>
    </lineage>
</organism>
<evidence type="ECO:0000313" key="3">
    <source>
        <dbReference type="Proteomes" id="UP001221898"/>
    </source>
</evidence>
<dbReference type="Pfam" id="PF15720">
    <property type="entry name" value="DUF4675"/>
    <property type="match status" value="1"/>
</dbReference>
<keyword evidence="3" id="KW-1185">Reference proteome</keyword>
<sequence length="251" mass="27208">MSVTPAATLCENGQKFEETLDRSSVQWREREEAGPARTRRCAQTQTDTHPAPGDRETQTDTHPAGDRETQTDTHPAPGDRETQTDTHPAGDRETQTDSPATAPADSARGTPAGPEHSSLSEPEGSLAPLVPFHRQARARISTSPTLRRMRSARRPLLAERADMATRGGSAAETLSSPSLLPPAVHRLRSPLATRGPLLFDGDFQQDCPSTLSKLQQKYRSNRANNLYNSLCVEPTSARESVGANCPIAPTR</sequence>
<protein>
    <submittedName>
        <fullName evidence="2">Uncharacterized protein</fullName>
    </submittedName>
</protein>
<name>A0AAD7R140_9TELE</name>
<dbReference type="EMBL" id="JAINUG010002094">
    <property type="protein sequence ID" value="KAJ8351078.1"/>
    <property type="molecule type" value="Genomic_DNA"/>
</dbReference>
<dbReference type="AlphaFoldDB" id="A0AAD7R140"/>
<evidence type="ECO:0000256" key="1">
    <source>
        <dbReference type="SAM" id="MobiDB-lite"/>
    </source>
</evidence>
<proteinExistence type="predicted"/>
<feature type="region of interest" description="Disordered" evidence="1">
    <location>
        <begin position="1"/>
        <end position="155"/>
    </location>
</feature>
<accession>A0AAD7R140</accession>
<feature type="compositionally biased region" description="Basic and acidic residues" evidence="1">
    <location>
        <begin position="52"/>
        <end position="95"/>
    </location>
</feature>
<dbReference type="Proteomes" id="UP001221898">
    <property type="component" value="Unassembled WGS sequence"/>
</dbReference>
<comment type="caution">
    <text evidence="2">The sequence shown here is derived from an EMBL/GenBank/DDBJ whole genome shotgun (WGS) entry which is preliminary data.</text>
</comment>